<dbReference type="PANTHER" id="PTHR31600">
    <property type="entry name" value="TINY MACROCYSTS PROTEIN B-RELATED"/>
    <property type="match status" value="1"/>
</dbReference>
<dbReference type="Proteomes" id="UP000747110">
    <property type="component" value="Unassembled WGS sequence"/>
</dbReference>
<organism evidence="3 4">
    <name type="scientific">Volvox reticuliferus</name>
    <dbReference type="NCBI Taxonomy" id="1737510"/>
    <lineage>
        <taxon>Eukaryota</taxon>
        <taxon>Viridiplantae</taxon>
        <taxon>Chlorophyta</taxon>
        <taxon>core chlorophytes</taxon>
        <taxon>Chlorophyceae</taxon>
        <taxon>CS clade</taxon>
        <taxon>Chlamydomonadales</taxon>
        <taxon>Volvocaceae</taxon>
        <taxon>Volvox</taxon>
    </lineage>
</organism>
<accession>A0A8J4FC96</accession>
<keyword evidence="2" id="KW-0812">Transmembrane</keyword>
<evidence type="ECO:0000313" key="4">
    <source>
        <dbReference type="Proteomes" id="UP000747110"/>
    </source>
</evidence>
<comment type="caution">
    <text evidence="3">The sequence shown here is derived from an EMBL/GenBank/DDBJ whole genome shotgun (WGS) entry which is preliminary data.</text>
</comment>
<keyword evidence="2" id="KW-1133">Transmembrane helix</keyword>
<protein>
    <submittedName>
        <fullName evidence="3">Uncharacterized protein</fullName>
    </submittedName>
</protein>
<gene>
    <name evidence="3" type="ORF">Vretifemale_127</name>
</gene>
<evidence type="ECO:0000256" key="1">
    <source>
        <dbReference type="SAM" id="MobiDB-lite"/>
    </source>
</evidence>
<dbReference type="EMBL" id="BNCP01000001">
    <property type="protein sequence ID" value="GIL69156.1"/>
    <property type="molecule type" value="Genomic_DNA"/>
</dbReference>
<evidence type="ECO:0000256" key="2">
    <source>
        <dbReference type="SAM" id="Phobius"/>
    </source>
</evidence>
<feature type="transmembrane region" description="Helical" evidence="2">
    <location>
        <begin position="405"/>
        <end position="430"/>
    </location>
</feature>
<reference evidence="3" key="1">
    <citation type="journal article" date="2021" name="Proc. Natl. Acad. Sci. U.S.A.">
        <title>Three genomes in the algal genus Volvox reveal the fate of a haploid sex-determining region after a transition to homothallism.</title>
        <authorList>
            <person name="Yamamoto K."/>
            <person name="Hamaji T."/>
            <person name="Kawai-Toyooka H."/>
            <person name="Matsuzaki R."/>
            <person name="Takahashi F."/>
            <person name="Nishimura Y."/>
            <person name="Kawachi M."/>
            <person name="Noguchi H."/>
            <person name="Minakuchi Y."/>
            <person name="Umen J.G."/>
            <person name="Toyoda A."/>
            <person name="Nozaki H."/>
        </authorList>
    </citation>
    <scope>NUCLEOTIDE SEQUENCE</scope>
    <source>
        <strain evidence="3">NIES-3786</strain>
    </source>
</reference>
<keyword evidence="4" id="KW-1185">Reference proteome</keyword>
<sequence>MEQGALYDTWTNPVVSYQLYIDVDDPRWLNLSAGVWQLGNRFLATGRELLYWGQRLVGNISHLRSFQFLQANGPWSLFQAYTVSLDYLARMAWEDVATLQNSLLIILLIEVVAVQLSCILCELWLVRGVELRRRGALLVPLGLPAPVLRLLSTRPLVVVEDSDDEDADSEGGGMGCEVSDYGDATAPSHRSLDGQPDAVPPFQGHPIRMARQRAAIDFAPVRVDQDLDNGGDSGTVGNGATRDFDHSHGVAIRTAHHHNTRASIDFAPLRISIEGKPEGGGSGMTLQVASKARPSPSPLPPPRVVQQYWSAAGLPDGKVPPLEQKPPLQDCTDDVESERAAPVRHGAMMLGNVGDGSVNSAAASIAAARADLGGGRRHLAVVVSEGRGSRLVVNGKLLSANYRNILWFLVPLLVWEAALAAIGALSYFWLESMQGPLASLNMASHVIYRYTRVRMLALFLVSGKDATVRSHWRNILSVELANLRNEYDTLLYGGVASTQEGSVFQQAVPASTFASSSFAQNFFTEERCFRWDQSQCYTPDSPYYEVTHHGLDRMMRRVISELELLAADDDADASYTGSRYMTMYMVGTKDLYEGLQSSAQLFVDFMISRYQNVKLLHTLLLVSTILLFLLYGLFVLRPYVAAVAREAYRLAGLLSHVPGELDVVSYTRQVMRAAAHAMGTDIGGGGDGGGSRRRQTSAKGMKAPVVSACSNGSGAGTYFHRGHNCKSSGGAVLGGKGTAAGKGATVSGER</sequence>
<dbReference type="InterPro" id="IPR052994">
    <property type="entry name" value="Tiny_macrocysts_regulators"/>
</dbReference>
<dbReference type="PANTHER" id="PTHR31600:SF2">
    <property type="entry name" value="GAMETE ENRICHED GENE 10 PROTEIN-RELATED"/>
    <property type="match status" value="1"/>
</dbReference>
<evidence type="ECO:0000313" key="3">
    <source>
        <dbReference type="EMBL" id="GIL69156.1"/>
    </source>
</evidence>
<name>A0A8J4FC96_9CHLO</name>
<dbReference type="OrthoDB" id="547932at2759"/>
<proteinExistence type="predicted"/>
<feature type="transmembrane region" description="Helical" evidence="2">
    <location>
        <begin position="615"/>
        <end position="636"/>
    </location>
</feature>
<keyword evidence="2" id="KW-0472">Membrane</keyword>
<feature type="region of interest" description="Disordered" evidence="1">
    <location>
        <begin position="276"/>
        <end position="299"/>
    </location>
</feature>
<dbReference type="AlphaFoldDB" id="A0A8J4FC96"/>